<feature type="region of interest" description="Disordered" evidence="1">
    <location>
        <begin position="27"/>
        <end position="80"/>
    </location>
</feature>
<sequence length="80" mass="8614">MSPQGRGGGLTRVRRVVADRIDHVPLALRDRPPVRQLPSTSTSGERGDAFGGDLAAMPRWPRTGGARRKLLGNSPRTTAQ</sequence>
<dbReference type="Proteomes" id="UP001631957">
    <property type="component" value="Unassembled WGS sequence"/>
</dbReference>
<evidence type="ECO:0000256" key="1">
    <source>
        <dbReference type="SAM" id="MobiDB-lite"/>
    </source>
</evidence>
<evidence type="ECO:0000313" key="2">
    <source>
        <dbReference type="EMBL" id="MFM9607378.1"/>
    </source>
</evidence>
<name>A0ABW9HH34_9ACTN</name>
<gene>
    <name evidence="2" type="ORF">ACKI18_01490</name>
</gene>
<proteinExistence type="predicted"/>
<keyword evidence="3" id="KW-1185">Reference proteome</keyword>
<reference evidence="2 3" key="1">
    <citation type="submission" date="2024-12" db="EMBL/GenBank/DDBJ databases">
        <title>Forecasting of Potato common scab and diversities of Pathogenic streptomyces spp. in china.</title>
        <authorList>
            <person name="Handique U."/>
            <person name="Wu J."/>
        </authorList>
    </citation>
    <scope>NUCLEOTIDE SEQUENCE [LARGE SCALE GENOMIC DNA]</scope>
    <source>
        <strain evidence="2 3">ZRIMU1530</strain>
    </source>
</reference>
<evidence type="ECO:0000313" key="3">
    <source>
        <dbReference type="Proteomes" id="UP001631957"/>
    </source>
</evidence>
<comment type="caution">
    <text evidence="2">The sequence shown here is derived from an EMBL/GenBank/DDBJ whole genome shotgun (WGS) entry which is preliminary data.</text>
</comment>
<dbReference type="RefSeq" id="WP_133258223.1">
    <property type="nucleotide sequence ID" value="NZ_JBJVNI010000001.1"/>
</dbReference>
<organism evidence="2 3">
    <name type="scientific">Streptomyces niveiscabiei</name>
    <dbReference type="NCBI Taxonomy" id="164115"/>
    <lineage>
        <taxon>Bacteria</taxon>
        <taxon>Bacillati</taxon>
        <taxon>Actinomycetota</taxon>
        <taxon>Actinomycetes</taxon>
        <taxon>Kitasatosporales</taxon>
        <taxon>Streptomycetaceae</taxon>
        <taxon>Streptomyces</taxon>
    </lineage>
</organism>
<dbReference type="EMBL" id="JBJVNI010000001">
    <property type="protein sequence ID" value="MFM9607378.1"/>
    <property type="molecule type" value="Genomic_DNA"/>
</dbReference>
<accession>A0ABW9HH34</accession>
<protein>
    <submittedName>
        <fullName evidence="2">Uncharacterized protein</fullName>
    </submittedName>
</protein>